<feature type="transmembrane region" description="Helical" evidence="1">
    <location>
        <begin position="28"/>
        <end position="49"/>
    </location>
</feature>
<evidence type="ECO:0008006" key="4">
    <source>
        <dbReference type="Google" id="ProtNLM"/>
    </source>
</evidence>
<proteinExistence type="predicted"/>
<dbReference type="RefSeq" id="WP_386673773.1">
    <property type="nucleotide sequence ID" value="NZ_JBHLTG010000007.1"/>
</dbReference>
<reference evidence="2 3" key="1">
    <citation type="submission" date="2024-09" db="EMBL/GenBank/DDBJ databases">
        <authorList>
            <person name="Sun Q."/>
            <person name="Mori K."/>
        </authorList>
    </citation>
    <scope>NUCLEOTIDE SEQUENCE [LARGE SCALE GENOMIC DNA]</scope>
    <source>
        <strain evidence="2 3">KCTC 23076</strain>
    </source>
</reference>
<evidence type="ECO:0000256" key="1">
    <source>
        <dbReference type="SAM" id="Phobius"/>
    </source>
</evidence>
<keyword evidence="1" id="KW-0812">Transmembrane</keyword>
<keyword evidence="3" id="KW-1185">Reference proteome</keyword>
<organism evidence="2 3">
    <name type="scientific">Lysobacter korlensis</name>
    <dbReference type="NCBI Taxonomy" id="553636"/>
    <lineage>
        <taxon>Bacteria</taxon>
        <taxon>Pseudomonadati</taxon>
        <taxon>Pseudomonadota</taxon>
        <taxon>Gammaproteobacteria</taxon>
        <taxon>Lysobacterales</taxon>
        <taxon>Lysobacteraceae</taxon>
        <taxon>Lysobacter</taxon>
    </lineage>
</organism>
<evidence type="ECO:0000313" key="2">
    <source>
        <dbReference type="EMBL" id="MFC0681293.1"/>
    </source>
</evidence>
<feature type="transmembrane region" description="Helical" evidence="1">
    <location>
        <begin position="157"/>
        <end position="177"/>
    </location>
</feature>
<dbReference type="EMBL" id="JBHLTG010000007">
    <property type="protein sequence ID" value="MFC0681293.1"/>
    <property type="molecule type" value="Genomic_DNA"/>
</dbReference>
<name>A0ABV6RZG4_9GAMM</name>
<feature type="transmembrane region" description="Helical" evidence="1">
    <location>
        <begin position="69"/>
        <end position="88"/>
    </location>
</feature>
<keyword evidence="1" id="KW-0472">Membrane</keyword>
<accession>A0ABV6RZG4</accession>
<feature type="transmembrane region" description="Helical" evidence="1">
    <location>
        <begin position="100"/>
        <end position="121"/>
    </location>
</feature>
<protein>
    <recommendedName>
        <fullName evidence="4">DUF4386 family protein</fullName>
    </recommendedName>
</protein>
<feature type="transmembrane region" description="Helical" evidence="1">
    <location>
        <begin position="184"/>
        <end position="205"/>
    </location>
</feature>
<gene>
    <name evidence="2" type="ORF">ACFFGH_25970</name>
</gene>
<keyword evidence="1" id="KW-1133">Transmembrane helix</keyword>
<comment type="caution">
    <text evidence="2">The sequence shown here is derived from an EMBL/GenBank/DDBJ whole genome shotgun (WGS) entry which is preliminary data.</text>
</comment>
<sequence>MTNQTIVPANPLSPLGPVDRRLLRGAGLTGTVGSLLMVATFVFVGVLGLPDPSAPESLLRFPEIQYARAAENLVYLAAIVLWAVHYELLHGLLRVTEPVLSAAARTVGTLGAAVLAANALLNVATATMSQAYQQAAEAERSVVVLTWQAAQGVQDSLLASGALLLPAAIMLFGIALLRGLSPILGWGAVVVGTAGMASVVVVVATTSTSTLIAASILGALVFHLVAGIRWLRLSRS</sequence>
<evidence type="ECO:0000313" key="3">
    <source>
        <dbReference type="Proteomes" id="UP001589896"/>
    </source>
</evidence>
<dbReference type="Proteomes" id="UP001589896">
    <property type="component" value="Unassembled WGS sequence"/>
</dbReference>
<feature type="transmembrane region" description="Helical" evidence="1">
    <location>
        <begin position="211"/>
        <end position="231"/>
    </location>
</feature>